<evidence type="ECO:0000313" key="2">
    <source>
        <dbReference type="EMBL" id="KAK5795098.1"/>
    </source>
</evidence>
<accession>A0ABR0NJA3</accession>
<name>A0ABR0NJA3_GOSAR</name>
<keyword evidence="3" id="KW-1185">Reference proteome</keyword>
<comment type="caution">
    <text evidence="2">The sequence shown here is derived from an EMBL/GenBank/DDBJ whole genome shotgun (WGS) entry which is preliminary data.</text>
</comment>
<reference evidence="2 3" key="1">
    <citation type="submission" date="2023-03" db="EMBL/GenBank/DDBJ databases">
        <title>WGS of Gossypium arboreum.</title>
        <authorList>
            <person name="Yu D."/>
        </authorList>
    </citation>
    <scope>NUCLEOTIDE SEQUENCE [LARGE SCALE GENOMIC DNA]</scope>
    <source>
        <tissue evidence="2">Leaf</tissue>
    </source>
</reference>
<dbReference type="EMBL" id="JARKNE010000010">
    <property type="protein sequence ID" value="KAK5795098.1"/>
    <property type="molecule type" value="Genomic_DNA"/>
</dbReference>
<dbReference type="Proteomes" id="UP001358586">
    <property type="component" value="Chromosome 10"/>
</dbReference>
<evidence type="ECO:0000256" key="1">
    <source>
        <dbReference type="SAM" id="MobiDB-lite"/>
    </source>
</evidence>
<evidence type="ECO:0000313" key="3">
    <source>
        <dbReference type="Proteomes" id="UP001358586"/>
    </source>
</evidence>
<feature type="region of interest" description="Disordered" evidence="1">
    <location>
        <begin position="23"/>
        <end position="42"/>
    </location>
</feature>
<proteinExistence type="predicted"/>
<sequence length="80" mass="8479">MEGALYQKFSMVKIRELKDDYASTAPTPTWPTPSAAPRTSSGGHSIEISSSFIFSSFSTVLRMDLAAATSSIEGIGGKGF</sequence>
<organism evidence="2 3">
    <name type="scientific">Gossypium arboreum</name>
    <name type="common">Tree cotton</name>
    <name type="synonym">Gossypium nanking</name>
    <dbReference type="NCBI Taxonomy" id="29729"/>
    <lineage>
        <taxon>Eukaryota</taxon>
        <taxon>Viridiplantae</taxon>
        <taxon>Streptophyta</taxon>
        <taxon>Embryophyta</taxon>
        <taxon>Tracheophyta</taxon>
        <taxon>Spermatophyta</taxon>
        <taxon>Magnoliopsida</taxon>
        <taxon>eudicotyledons</taxon>
        <taxon>Gunneridae</taxon>
        <taxon>Pentapetalae</taxon>
        <taxon>rosids</taxon>
        <taxon>malvids</taxon>
        <taxon>Malvales</taxon>
        <taxon>Malvaceae</taxon>
        <taxon>Malvoideae</taxon>
        <taxon>Gossypium</taxon>
    </lineage>
</organism>
<protein>
    <submittedName>
        <fullName evidence="2">Uncharacterized protein</fullName>
    </submittedName>
</protein>
<gene>
    <name evidence="2" type="ORF">PVK06_036355</name>
</gene>